<organism evidence="1 2">
    <name type="scientific">Ficus carica</name>
    <name type="common">Common fig</name>
    <dbReference type="NCBI Taxonomy" id="3494"/>
    <lineage>
        <taxon>Eukaryota</taxon>
        <taxon>Viridiplantae</taxon>
        <taxon>Streptophyta</taxon>
        <taxon>Embryophyta</taxon>
        <taxon>Tracheophyta</taxon>
        <taxon>Spermatophyta</taxon>
        <taxon>Magnoliopsida</taxon>
        <taxon>eudicotyledons</taxon>
        <taxon>Gunneridae</taxon>
        <taxon>Pentapetalae</taxon>
        <taxon>rosids</taxon>
        <taxon>fabids</taxon>
        <taxon>Rosales</taxon>
        <taxon>Moraceae</taxon>
        <taxon>Ficeae</taxon>
        <taxon>Ficus</taxon>
    </lineage>
</organism>
<dbReference type="GO" id="GO:0009850">
    <property type="term" value="P:auxin metabolic process"/>
    <property type="evidence" value="ECO:0007669"/>
    <property type="project" value="TreeGrafter"/>
</dbReference>
<accession>A0AA88CZU0</accession>
<dbReference type="Gramene" id="FCD_00005572-RA">
    <property type="protein sequence ID" value="FCD_00005572-RA:cds"/>
    <property type="gene ID" value="FCD_00005572"/>
</dbReference>
<reference evidence="1" key="1">
    <citation type="submission" date="2023-07" db="EMBL/GenBank/DDBJ databases">
        <title>draft genome sequence of fig (Ficus carica).</title>
        <authorList>
            <person name="Takahashi T."/>
            <person name="Nishimura K."/>
        </authorList>
    </citation>
    <scope>NUCLEOTIDE SEQUENCE</scope>
</reference>
<dbReference type="SUPFAM" id="SSF53187">
    <property type="entry name" value="Zn-dependent exopeptidases"/>
    <property type="match status" value="1"/>
</dbReference>
<proteinExistence type="predicted"/>
<name>A0AA88CZU0_FICCA</name>
<protein>
    <submittedName>
        <fullName evidence="1">Uncharacterized protein</fullName>
    </submittedName>
</protein>
<evidence type="ECO:0000313" key="2">
    <source>
        <dbReference type="Proteomes" id="UP001187192"/>
    </source>
</evidence>
<dbReference type="GO" id="GO:0005783">
    <property type="term" value="C:endoplasmic reticulum"/>
    <property type="evidence" value="ECO:0007669"/>
    <property type="project" value="TreeGrafter"/>
</dbReference>
<comment type="caution">
    <text evidence="1">The sequence shown here is derived from an EMBL/GenBank/DDBJ whole genome shotgun (WGS) entry which is preliminary data.</text>
</comment>
<dbReference type="AlphaFoldDB" id="A0AA88CZU0"/>
<dbReference type="Proteomes" id="UP001187192">
    <property type="component" value="Unassembled WGS sequence"/>
</dbReference>
<evidence type="ECO:0000313" key="1">
    <source>
        <dbReference type="EMBL" id="GMN37061.1"/>
    </source>
</evidence>
<keyword evidence="2" id="KW-1185">Reference proteome</keyword>
<sequence>MLGSRRVMEAPKVTTSEDFAFYQEELPGLFFFLGIDNQTVGSEPVHTHYFQIAEDAFPYGAALHASLATICLSDALRSKAKFLRDEL</sequence>
<gene>
    <name evidence="1" type="ORF">TIFTF001_006516</name>
</gene>
<dbReference type="PANTHER" id="PTHR11014:SF55">
    <property type="entry name" value="IAA-AMINO ACID HYDROLASE ILR1-LIKE 4"/>
    <property type="match status" value="1"/>
</dbReference>
<dbReference type="InterPro" id="IPR017439">
    <property type="entry name" value="Amidohydrolase"/>
</dbReference>
<dbReference type="Gene3D" id="3.40.630.10">
    <property type="entry name" value="Zn peptidases"/>
    <property type="match status" value="1"/>
</dbReference>
<dbReference type="GO" id="GO:0010179">
    <property type="term" value="F:IAA-Ala conjugate hydrolase activity"/>
    <property type="evidence" value="ECO:0007669"/>
    <property type="project" value="TreeGrafter"/>
</dbReference>
<dbReference type="EMBL" id="BTGU01000006">
    <property type="protein sequence ID" value="GMN37061.1"/>
    <property type="molecule type" value="Genomic_DNA"/>
</dbReference>
<dbReference type="PANTHER" id="PTHR11014">
    <property type="entry name" value="PEPTIDASE M20 FAMILY MEMBER"/>
    <property type="match status" value="1"/>
</dbReference>